<dbReference type="Pfam" id="PF07691">
    <property type="entry name" value="PA14"/>
    <property type="match status" value="1"/>
</dbReference>
<accession>A0A518D3T2</accession>
<organism evidence="2 3">
    <name type="scientific">Rohdeia mirabilis</name>
    <dbReference type="NCBI Taxonomy" id="2528008"/>
    <lineage>
        <taxon>Bacteria</taxon>
        <taxon>Pseudomonadati</taxon>
        <taxon>Planctomycetota</taxon>
        <taxon>Planctomycetia</taxon>
        <taxon>Planctomycetia incertae sedis</taxon>
        <taxon>Rohdeia</taxon>
    </lineage>
</organism>
<dbReference type="InterPro" id="IPR029010">
    <property type="entry name" value="ThuA-like"/>
</dbReference>
<reference evidence="2 3" key="1">
    <citation type="submission" date="2019-02" db="EMBL/GenBank/DDBJ databases">
        <title>Deep-cultivation of Planctomycetes and their phenomic and genomic characterization uncovers novel biology.</title>
        <authorList>
            <person name="Wiegand S."/>
            <person name="Jogler M."/>
            <person name="Boedeker C."/>
            <person name="Pinto D."/>
            <person name="Vollmers J."/>
            <person name="Rivas-Marin E."/>
            <person name="Kohn T."/>
            <person name="Peeters S.H."/>
            <person name="Heuer A."/>
            <person name="Rast P."/>
            <person name="Oberbeckmann S."/>
            <person name="Bunk B."/>
            <person name="Jeske O."/>
            <person name="Meyerdierks A."/>
            <person name="Storesund J.E."/>
            <person name="Kallscheuer N."/>
            <person name="Luecker S."/>
            <person name="Lage O.M."/>
            <person name="Pohl T."/>
            <person name="Merkel B.J."/>
            <person name="Hornburger P."/>
            <person name="Mueller R.-W."/>
            <person name="Bruemmer F."/>
            <person name="Labrenz M."/>
            <person name="Spormann A.M."/>
            <person name="Op den Camp H."/>
            <person name="Overmann J."/>
            <person name="Amann R."/>
            <person name="Jetten M.S.M."/>
            <person name="Mascher T."/>
            <person name="Medema M.H."/>
            <person name="Devos D.P."/>
            <person name="Kaster A.-K."/>
            <person name="Ovreas L."/>
            <person name="Rohde M."/>
            <person name="Galperin M.Y."/>
            <person name="Jogler C."/>
        </authorList>
    </citation>
    <scope>NUCLEOTIDE SEQUENCE [LARGE SCALE GENOMIC DNA]</scope>
    <source>
        <strain evidence="2 3">Pla163</strain>
    </source>
</reference>
<dbReference type="AlphaFoldDB" id="A0A518D3T2"/>
<keyword evidence="3" id="KW-1185">Reference proteome</keyword>
<dbReference type="Pfam" id="PF06283">
    <property type="entry name" value="ThuA"/>
    <property type="match status" value="1"/>
</dbReference>
<dbReference type="PROSITE" id="PS51820">
    <property type="entry name" value="PA14"/>
    <property type="match status" value="1"/>
</dbReference>
<evidence type="ECO:0000313" key="2">
    <source>
        <dbReference type="EMBL" id="QDU86131.1"/>
    </source>
</evidence>
<dbReference type="SUPFAM" id="SSF52317">
    <property type="entry name" value="Class I glutamine amidotransferase-like"/>
    <property type="match status" value="1"/>
</dbReference>
<feature type="domain" description="PA14" evidence="1">
    <location>
        <begin position="42"/>
        <end position="188"/>
    </location>
</feature>
<dbReference type="InterPro" id="IPR011042">
    <property type="entry name" value="6-blade_b-propeller_TolB-like"/>
</dbReference>
<dbReference type="Gene3D" id="2.60.120.380">
    <property type="match status" value="1"/>
</dbReference>
<dbReference type="InterPro" id="IPR029062">
    <property type="entry name" value="Class_I_gatase-like"/>
</dbReference>
<dbReference type="Gene3D" id="2.120.10.30">
    <property type="entry name" value="TolB, C-terminal domain"/>
    <property type="match status" value="1"/>
</dbReference>
<evidence type="ECO:0000313" key="3">
    <source>
        <dbReference type="Proteomes" id="UP000319342"/>
    </source>
</evidence>
<gene>
    <name evidence="2" type="ORF">Pla163_32800</name>
</gene>
<evidence type="ECO:0000259" key="1">
    <source>
        <dbReference type="PROSITE" id="PS51820"/>
    </source>
</evidence>
<dbReference type="PANTHER" id="PTHR40469:SF2">
    <property type="entry name" value="GALACTOSE-BINDING DOMAIN-LIKE SUPERFAMILY PROTEIN"/>
    <property type="match status" value="1"/>
</dbReference>
<dbReference type="EMBL" id="CP036290">
    <property type="protein sequence ID" value="QDU86131.1"/>
    <property type="molecule type" value="Genomic_DNA"/>
</dbReference>
<dbReference type="SUPFAM" id="SSF56988">
    <property type="entry name" value="Anthrax protective antigen"/>
    <property type="match status" value="1"/>
</dbReference>
<dbReference type="Gene3D" id="3.40.50.880">
    <property type="match status" value="1"/>
</dbReference>
<dbReference type="Proteomes" id="UP000319342">
    <property type="component" value="Chromosome"/>
</dbReference>
<sequence length="937" mass="101806">MWKHAAGWRGAAFVAALGLPLVLVPATGAVGEVGAAGAQDDELVPGATLRLYQLPIPVSELPELVPGQTPNVDRLVALVDFDEADDFAAGGPSDDFYVEVSGLLLVERAGSYGMRLVSDDGSLLTIDGREVVRNDGLHAPRAEDGTIDLAAGAHPFEIRFFENGGGEELEWSWRPPGADAFELVPTSALRTPKNVVRVTSPGPKRLMGPGGPMRPGAGMPLDAVHPSFDLVDLRPAGFEPQVGGLALLPGGTLAVANFRPNQAGWADGVDREAHGVVYLVENALTARGPDDVRVRKLADGFHEPAGLLYLDDEGPGGTLFVSHRYGIDAIDDPLTFAERLDTRRTVTSGWTTDNYHHFTFGLARQGDDLLATLSTSIYLDPGEYEYAGLNGPNPPNRGTLVRAPIDGGPPTYEAGGFRTPNGIGVGVDGRIYVSDNQGAWNPSNSIYAVEPGRFYGHYNSTQKGDAYPDGGFAGPFDDQPVSPPAVHLPQNECSNSPTQILPIDRGPLVREFPGQLLVGDLKAGGIRRVQMEDVDGERQGAVFRFSQGFECGVHRLAWGPNGELFVGGTGASDTWSWRNTRFGLQRLDPTDRTAFEMRTVRATPDGFEIEYTRAVDPRQLADPSRYALSQWRYEPTPEYGGEKLDLEELAVARAIPGADGRSVRLVVPGLRADRIVHLFAEQTSADGESIWSPECWYTLNRRPLDERRAQAGSGTDERRVLVFSRTTGFRHGSIPDGWRCFDGLASERGFDVRITEDPNYFTDRALAAFDAVVFLNTTGDVLDDEQQAAFERYVAAGGGFMGVHSASDTEYEWPWYGELVAAYFKSHPRIQNATVRVEDGAHASTTMLPAAWAREDEWYNFRAAPRASVHVLLELDQDSYEGSEMPRDSGHPVAWCHTEAGGRAIYTAGGHTNASYTEPLFREHLFGALSWAAGWVD</sequence>
<dbReference type="PANTHER" id="PTHR40469">
    <property type="entry name" value="SECRETED GLYCOSYL HYDROLASE"/>
    <property type="match status" value="1"/>
</dbReference>
<name>A0A518D3T2_9BACT</name>
<dbReference type="InterPro" id="IPR037524">
    <property type="entry name" value="PA14/GLEYA"/>
</dbReference>
<dbReference type="SMART" id="SM00758">
    <property type="entry name" value="PA14"/>
    <property type="match status" value="1"/>
</dbReference>
<dbReference type="RefSeq" id="WP_419186030.1">
    <property type="nucleotide sequence ID" value="NZ_CP036290.1"/>
</dbReference>
<dbReference type="InterPro" id="IPR011658">
    <property type="entry name" value="PA14_dom"/>
</dbReference>
<protein>
    <submittedName>
        <fullName evidence="2">Trehalose utilization</fullName>
    </submittedName>
</protein>
<dbReference type="SUPFAM" id="SSF101898">
    <property type="entry name" value="NHL repeat"/>
    <property type="match status" value="1"/>
</dbReference>
<proteinExistence type="predicted"/>